<comment type="caution">
    <text evidence="2">The sequence shown here is derived from an EMBL/GenBank/DDBJ whole genome shotgun (WGS) entry which is preliminary data.</text>
</comment>
<keyword evidence="3" id="KW-1185">Reference proteome</keyword>
<dbReference type="SUPFAM" id="SSF51905">
    <property type="entry name" value="FAD/NAD(P)-binding domain"/>
    <property type="match status" value="1"/>
</dbReference>
<dbReference type="Gene3D" id="3.30.9.10">
    <property type="entry name" value="D-Amino Acid Oxidase, subunit A, domain 2"/>
    <property type="match status" value="1"/>
</dbReference>
<evidence type="ECO:0000313" key="2">
    <source>
        <dbReference type="EMBL" id="KAF5344677.1"/>
    </source>
</evidence>
<dbReference type="PANTHER" id="PTHR13847:SF260">
    <property type="entry name" value="FAD DEPENDENT OXIDOREDUCTASE DOMAIN-CONTAINING PROTEIN"/>
    <property type="match status" value="1"/>
</dbReference>
<dbReference type="Pfam" id="PF01266">
    <property type="entry name" value="DAO"/>
    <property type="match status" value="1"/>
</dbReference>
<dbReference type="InterPro" id="IPR036188">
    <property type="entry name" value="FAD/NAD-bd_sf"/>
</dbReference>
<dbReference type="InterPro" id="IPR006076">
    <property type="entry name" value="FAD-dep_OxRdtase"/>
</dbReference>
<evidence type="ECO:0000313" key="3">
    <source>
        <dbReference type="Proteomes" id="UP000518752"/>
    </source>
</evidence>
<dbReference type="GO" id="GO:0005737">
    <property type="term" value="C:cytoplasm"/>
    <property type="evidence" value="ECO:0007669"/>
    <property type="project" value="TreeGrafter"/>
</dbReference>
<dbReference type="PANTHER" id="PTHR13847">
    <property type="entry name" value="SARCOSINE DEHYDROGENASE-RELATED"/>
    <property type="match status" value="1"/>
</dbReference>
<evidence type="ECO:0000259" key="1">
    <source>
        <dbReference type="Pfam" id="PF01266"/>
    </source>
</evidence>
<proteinExistence type="predicted"/>
<accession>A0A8H5CQ88</accession>
<feature type="domain" description="FAD dependent oxidoreductase" evidence="1">
    <location>
        <begin position="38"/>
        <end position="350"/>
    </location>
</feature>
<sequence length="352" mass="38825">MELQEEMAAIVGHLPFRVNLGRRYSEYKKIFGKEQAMKIINLDMENLHLMEDLIKKEKVDCDFWIGETYETCLDQEAADIKLESYEEYKADGGPLEGVVELITDSEEAKRGNATNMKSQLTRMRKAVITASSPAASLFPYKLVSHLLHLCISKYGLNLQTHTHVSSVTSSIIDHEQGSRWVLTTPRGQIEARQVVYATNAFTATLLPEFLGQIVPGQGQCAAIVPTKSYSGKGTMDRTCCYSWGNGYYDYLIQRPMDGIIILGGGKASVSGSKSIIGSHQMTRAVIADGGRQESITGYLKDAMEQHFSDWTAKGKEEPGEGFLSDWTDIPFVGSIEGKPGAYVIAGHCGPCM</sequence>
<dbReference type="AlphaFoldDB" id="A0A8H5CQ88"/>
<gene>
    <name evidence="2" type="ORF">D9757_014144</name>
</gene>
<dbReference type="Proteomes" id="UP000518752">
    <property type="component" value="Unassembled WGS sequence"/>
</dbReference>
<organism evidence="2 3">
    <name type="scientific">Collybiopsis confluens</name>
    <dbReference type="NCBI Taxonomy" id="2823264"/>
    <lineage>
        <taxon>Eukaryota</taxon>
        <taxon>Fungi</taxon>
        <taxon>Dikarya</taxon>
        <taxon>Basidiomycota</taxon>
        <taxon>Agaricomycotina</taxon>
        <taxon>Agaricomycetes</taxon>
        <taxon>Agaricomycetidae</taxon>
        <taxon>Agaricales</taxon>
        <taxon>Marasmiineae</taxon>
        <taxon>Omphalotaceae</taxon>
        <taxon>Collybiopsis</taxon>
    </lineage>
</organism>
<protein>
    <recommendedName>
        <fullName evidence="1">FAD dependent oxidoreductase domain-containing protein</fullName>
    </recommendedName>
</protein>
<reference evidence="2 3" key="1">
    <citation type="journal article" date="2020" name="ISME J.">
        <title>Uncovering the hidden diversity of litter-decomposition mechanisms in mushroom-forming fungi.</title>
        <authorList>
            <person name="Floudas D."/>
            <person name="Bentzer J."/>
            <person name="Ahren D."/>
            <person name="Johansson T."/>
            <person name="Persson P."/>
            <person name="Tunlid A."/>
        </authorList>
    </citation>
    <scope>NUCLEOTIDE SEQUENCE [LARGE SCALE GENOMIC DNA]</scope>
    <source>
        <strain evidence="2 3">CBS 406.79</strain>
    </source>
</reference>
<dbReference type="OrthoDB" id="429143at2759"/>
<dbReference type="Gene3D" id="3.50.50.60">
    <property type="entry name" value="FAD/NAD(P)-binding domain"/>
    <property type="match status" value="1"/>
</dbReference>
<name>A0A8H5CQ88_9AGAR</name>
<dbReference type="EMBL" id="JAACJN010000397">
    <property type="protein sequence ID" value="KAF5344677.1"/>
    <property type="molecule type" value="Genomic_DNA"/>
</dbReference>